<sequence length="62" mass="7358">MRDDECDKKLKELEERIEALEGLVNLAIEELRDIRALLEKRAERPPPRRRPRRSLGATQYSK</sequence>
<proteinExistence type="predicted"/>
<dbReference type="Proteomes" id="UP000033636">
    <property type="component" value="Unassembled WGS sequence"/>
</dbReference>
<comment type="caution">
    <text evidence="1">The sequence shown here is derived from an EMBL/GenBank/DDBJ whole genome shotgun (WGS) entry which is preliminary data.</text>
</comment>
<dbReference type="EMBL" id="JZWT02000015">
    <property type="protein sequence ID" value="MFB6490854.1"/>
    <property type="molecule type" value="Genomic_DNA"/>
</dbReference>
<protein>
    <submittedName>
        <fullName evidence="1">Uncharacterized protein</fullName>
    </submittedName>
</protein>
<gene>
    <name evidence="1" type="ORF">TU35_006375</name>
</gene>
<accession>A0ACC6V1B7</accession>
<organism evidence="1 2">
    <name type="scientific">Thermoproteus sp. AZ2</name>
    <dbReference type="NCBI Taxonomy" id="1609232"/>
    <lineage>
        <taxon>Archaea</taxon>
        <taxon>Thermoproteota</taxon>
        <taxon>Thermoprotei</taxon>
        <taxon>Thermoproteales</taxon>
        <taxon>Thermoproteaceae</taxon>
        <taxon>Thermoproteus</taxon>
    </lineage>
</organism>
<reference evidence="1" key="1">
    <citation type="submission" date="2024-07" db="EMBL/GenBank/DDBJ databases">
        <title>Metagenome and Metagenome-Assembled Genomes of Archaea from a hot spring from the geothermal field of Los Azufres, Mexico.</title>
        <authorList>
            <person name="Marin-Paredes R."/>
            <person name="Martinez-Romero E."/>
            <person name="Servin-Garciduenas L.E."/>
        </authorList>
    </citation>
    <scope>NUCLEOTIDE SEQUENCE</scope>
</reference>
<evidence type="ECO:0000313" key="2">
    <source>
        <dbReference type="Proteomes" id="UP000033636"/>
    </source>
</evidence>
<name>A0ACC6V1B7_9CREN</name>
<evidence type="ECO:0000313" key="1">
    <source>
        <dbReference type="EMBL" id="MFB6490854.1"/>
    </source>
</evidence>